<evidence type="ECO:0000256" key="1">
    <source>
        <dbReference type="ARBA" id="ARBA00005439"/>
    </source>
</evidence>
<evidence type="ECO:0000256" key="3">
    <source>
        <dbReference type="ARBA" id="ARBA00022917"/>
    </source>
</evidence>
<dbReference type="GO" id="GO:0005829">
    <property type="term" value="C:cytosol"/>
    <property type="evidence" value="ECO:0007669"/>
    <property type="project" value="TreeGrafter"/>
</dbReference>
<dbReference type="Gene3D" id="3.30.110.10">
    <property type="entry name" value="Translation initiation factor 3 (IF-3), C-terminal domain"/>
    <property type="match status" value="1"/>
</dbReference>
<sequence>MTSIVRGGIVENRKFRINQFIKVPEVRLVDFDGTMIGVIKTTNALAKAQAKDLDLVEISPQANPPVCRIINFSKFKYEMEKKEKEARKRQKISHVKEVRIRSRISERDLEVKIKHAREFIVGGDKVQLTALFPGREIQHKDLGIKIMDRIRESLADIACPERKVCSMGTRVFLTLVPKNKIK</sequence>
<dbReference type="HAMAP" id="MF_00080">
    <property type="entry name" value="IF_3"/>
    <property type="match status" value="1"/>
</dbReference>
<gene>
    <name evidence="4" type="primary">infC</name>
    <name evidence="9" type="ORF">ATZ36_09270</name>
</gene>
<dbReference type="Pfam" id="PF00707">
    <property type="entry name" value="IF3_C"/>
    <property type="match status" value="1"/>
</dbReference>
<dbReference type="GO" id="GO:0003743">
    <property type="term" value="F:translation initiation factor activity"/>
    <property type="evidence" value="ECO:0007669"/>
    <property type="project" value="UniProtKB-UniRule"/>
</dbReference>
<dbReference type="PANTHER" id="PTHR10938">
    <property type="entry name" value="TRANSLATION INITIATION FACTOR IF-3"/>
    <property type="match status" value="1"/>
</dbReference>
<keyword evidence="3 4" id="KW-0648">Protein biosynthesis</keyword>
<keyword evidence="10" id="KW-1185">Reference proteome</keyword>
<feature type="domain" description="Translation initiation factor 3 N-terminal" evidence="8">
    <location>
        <begin position="17"/>
        <end position="86"/>
    </location>
</feature>
<dbReference type="AlphaFoldDB" id="A0A1E5IGH1"/>
<protein>
    <recommendedName>
        <fullName evidence="4 5">Translation initiation factor IF-3</fullName>
    </recommendedName>
</protein>
<comment type="similarity">
    <text evidence="1 4 6">Belongs to the IF-3 family.</text>
</comment>
<dbReference type="NCBIfam" id="TIGR00168">
    <property type="entry name" value="infC"/>
    <property type="match status" value="1"/>
</dbReference>
<name>A0A1E5IGH1_ENDTX</name>
<accession>A0A1E5IGH1</accession>
<dbReference type="InterPro" id="IPR019814">
    <property type="entry name" value="Translation_initiation_fac_3_N"/>
</dbReference>
<comment type="caution">
    <text evidence="9">The sequence shown here is derived from an EMBL/GenBank/DDBJ whole genome shotgun (WGS) entry which is preliminary data.</text>
</comment>
<dbReference type="GO" id="GO:0043022">
    <property type="term" value="F:ribosome binding"/>
    <property type="evidence" value="ECO:0007669"/>
    <property type="project" value="TreeGrafter"/>
</dbReference>
<evidence type="ECO:0000256" key="5">
    <source>
        <dbReference type="NCBIfam" id="TIGR00168"/>
    </source>
</evidence>
<proteinExistence type="inferred from homology"/>
<comment type="subcellular location">
    <subcellularLocation>
        <location evidence="4 6">Cytoplasm</location>
    </subcellularLocation>
</comment>
<evidence type="ECO:0000313" key="10">
    <source>
        <dbReference type="Proteomes" id="UP000095237"/>
    </source>
</evidence>
<dbReference type="InterPro" id="IPR036787">
    <property type="entry name" value="T_IF-3_N_sf"/>
</dbReference>
<feature type="domain" description="Translation initiation factor 3 C-terminal" evidence="7">
    <location>
        <begin position="94"/>
        <end position="178"/>
    </location>
</feature>
<keyword evidence="4" id="KW-0963">Cytoplasm</keyword>
<keyword evidence="2 4" id="KW-0396">Initiation factor</keyword>
<evidence type="ECO:0000256" key="4">
    <source>
        <dbReference type="HAMAP-Rule" id="MF_00080"/>
    </source>
</evidence>
<evidence type="ECO:0000259" key="7">
    <source>
        <dbReference type="Pfam" id="PF00707"/>
    </source>
</evidence>
<dbReference type="PANTHER" id="PTHR10938:SF0">
    <property type="entry name" value="TRANSLATION INITIATION FACTOR IF-3, MITOCHONDRIAL"/>
    <property type="match status" value="1"/>
</dbReference>
<dbReference type="GO" id="GO:0032790">
    <property type="term" value="P:ribosome disassembly"/>
    <property type="evidence" value="ECO:0007669"/>
    <property type="project" value="TreeGrafter"/>
</dbReference>
<evidence type="ECO:0000313" key="9">
    <source>
        <dbReference type="EMBL" id="OEG69485.1"/>
    </source>
</evidence>
<dbReference type="InterPro" id="IPR019813">
    <property type="entry name" value="Translation_initiation_fac3_CS"/>
</dbReference>
<dbReference type="Pfam" id="PF05198">
    <property type="entry name" value="IF3_N"/>
    <property type="match status" value="1"/>
</dbReference>
<dbReference type="InterPro" id="IPR036788">
    <property type="entry name" value="T_IF-3_C_sf"/>
</dbReference>
<evidence type="ECO:0000256" key="2">
    <source>
        <dbReference type="ARBA" id="ARBA00022540"/>
    </source>
</evidence>
<dbReference type="GO" id="GO:0016020">
    <property type="term" value="C:membrane"/>
    <property type="evidence" value="ECO:0007669"/>
    <property type="project" value="TreeGrafter"/>
</dbReference>
<dbReference type="Proteomes" id="UP000095237">
    <property type="component" value="Unassembled WGS sequence"/>
</dbReference>
<reference evidence="9 10" key="1">
    <citation type="submission" date="2015-11" db="EMBL/GenBank/DDBJ databases">
        <title>Evidence for parallel genomic evolution in an endosymbiosis of termite gut flagellates.</title>
        <authorList>
            <person name="Zheng H."/>
        </authorList>
    </citation>
    <scope>NUCLEOTIDE SEQUENCE [LARGE SCALE GENOMIC DNA]</scope>
    <source>
        <strain evidence="9 10">CET450</strain>
    </source>
</reference>
<dbReference type="PROSITE" id="PS00938">
    <property type="entry name" value="IF3"/>
    <property type="match status" value="1"/>
</dbReference>
<dbReference type="InterPro" id="IPR001288">
    <property type="entry name" value="Translation_initiation_fac_3"/>
</dbReference>
<comment type="subunit">
    <text evidence="4 6">Monomer.</text>
</comment>
<comment type="function">
    <text evidence="4 6">IF-3 binds to the 30S ribosomal subunit and shifts the equilibrium between 70S ribosomes and their 50S and 30S subunits in favor of the free subunits, thus enhancing the availability of 30S subunits on which protein synthesis initiation begins.</text>
</comment>
<dbReference type="FunFam" id="3.10.20.80:FF:000001">
    <property type="entry name" value="Translation initiation factor IF-3"/>
    <property type="match status" value="1"/>
</dbReference>
<dbReference type="InterPro" id="IPR019815">
    <property type="entry name" value="Translation_initiation_fac_3_C"/>
</dbReference>
<organism evidence="9 10">
    <name type="scientific">Endomicrobium trichonymphae</name>
    <dbReference type="NCBI Taxonomy" id="1408204"/>
    <lineage>
        <taxon>Bacteria</taxon>
        <taxon>Pseudomonadati</taxon>
        <taxon>Elusimicrobiota</taxon>
        <taxon>Endomicrobiia</taxon>
        <taxon>Endomicrobiales</taxon>
        <taxon>Endomicrobiaceae</taxon>
        <taxon>Candidatus Endomicrobiellum</taxon>
    </lineage>
</organism>
<evidence type="ECO:0000256" key="6">
    <source>
        <dbReference type="RuleBase" id="RU000646"/>
    </source>
</evidence>
<dbReference type="EMBL" id="LNVX01000690">
    <property type="protein sequence ID" value="OEG69485.1"/>
    <property type="molecule type" value="Genomic_DNA"/>
</dbReference>
<dbReference type="Gene3D" id="3.10.20.80">
    <property type="entry name" value="Translation initiation factor 3 (IF-3), N-terminal domain"/>
    <property type="match status" value="1"/>
</dbReference>
<evidence type="ECO:0000259" key="8">
    <source>
        <dbReference type="Pfam" id="PF05198"/>
    </source>
</evidence>
<dbReference type="SUPFAM" id="SSF54364">
    <property type="entry name" value="Translation initiation factor IF3, N-terminal domain"/>
    <property type="match status" value="1"/>
</dbReference>
<dbReference type="SUPFAM" id="SSF55200">
    <property type="entry name" value="Translation initiation factor IF3, C-terminal domain"/>
    <property type="match status" value="1"/>
</dbReference>